<keyword evidence="2 5" id="KW-0812">Transmembrane</keyword>
<accession>A0ABR4PP39</accession>
<dbReference type="InterPro" id="IPR007667">
    <property type="entry name" value="Hypoxia_induced_domain"/>
</dbReference>
<keyword evidence="3 5" id="KW-1133">Transmembrane helix</keyword>
<evidence type="ECO:0000259" key="6">
    <source>
        <dbReference type="PROSITE" id="PS51503"/>
    </source>
</evidence>
<evidence type="ECO:0000313" key="8">
    <source>
        <dbReference type="Proteomes" id="UP001629113"/>
    </source>
</evidence>
<proteinExistence type="predicted"/>
<sequence>MKILTKEEEQEHYNATLKGGFTGGGIGLALGLAGVVGASRRFHGFNQLTLPMKTFLVTSSTTFAAIIAADKASRGFEWARDPQRQYKDKATLEQEQLKANETTMSKIKDWGRENRYPIVTASWVASMGIALGIVSRNKYISGAQKLVQARVYAQGLTLAVLVATAALEVGDANKGRGRWETVMVLDPNDPEHHRMIEKKIHHEAYAGEDLWRDMVATEERKIEERKKATKEMETPSK</sequence>
<reference evidence="7 8" key="1">
    <citation type="submission" date="2024-06" db="EMBL/GenBank/DDBJ databases">
        <title>Complete genome of Phlyctema vagabunda strain 19-DSS-EL-015.</title>
        <authorList>
            <person name="Fiorenzani C."/>
        </authorList>
    </citation>
    <scope>NUCLEOTIDE SEQUENCE [LARGE SCALE GENOMIC DNA]</scope>
    <source>
        <strain evidence="7 8">19-DSS-EL-015</strain>
    </source>
</reference>
<dbReference type="PANTHER" id="PTHR28018:SF3">
    <property type="entry name" value="RESPIRATORY SUPERCOMPLEX FACTOR 2, MITOCHONDRIAL"/>
    <property type="match status" value="1"/>
</dbReference>
<feature type="domain" description="HIG1" evidence="6">
    <location>
        <begin position="88"/>
        <end position="179"/>
    </location>
</feature>
<dbReference type="Pfam" id="PF04588">
    <property type="entry name" value="HIG_1_N"/>
    <property type="match status" value="1"/>
</dbReference>
<protein>
    <recommendedName>
        <fullName evidence="6">HIG1 domain-containing protein</fullName>
    </recommendedName>
</protein>
<evidence type="ECO:0000256" key="4">
    <source>
        <dbReference type="ARBA" id="ARBA00023136"/>
    </source>
</evidence>
<organism evidence="7 8">
    <name type="scientific">Phlyctema vagabunda</name>
    <dbReference type="NCBI Taxonomy" id="108571"/>
    <lineage>
        <taxon>Eukaryota</taxon>
        <taxon>Fungi</taxon>
        <taxon>Dikarya</taxon>
        <taxon>Ascomycota</taxon>
        <taxon>Pezizomycotina</taxon>
        <taxon>Leotiomycetes</taxon>
        <taxon>Helotiales</taxon>
        <taxon>Dermateaceae</taxon>
        <taxon>Phlyctema</taxon>
    </lineage>
</organism>
<dbReference type="InterPro" id="IPR040153">
    <property type="entry name" value="Rcf2"/>
</dbReference>
<evidence type="ECO:0000256" key="5">
    <source>
        <dbReference type="SAM" id="Phobius"/>
    </source>
</evidence>
<dbReference type="PROSITE" id="PS51503">
    <property type="entry name" value="HIG1"/>
    <property type="match status" value="1"/>
</dbReference>
<evidence type="ECO:0000256" key="1">
    <source>
        <dbReference type="ARBA" id="ARBA00004173"/>
    </source>
</evidence>
<dbReference type="PANTHER" id="PTHR28018">
    <property type="entry name" value="RESPIRATORY SUPERCOMPLEX FACTOR 2, MITOCHONDRIAL"/>
    <property type="match status" value="1"/>
</dbReference>
<evidence type="ECO:0000256" key="3">
    <source>
        <dbReference type="ARBA" id="ARBA00022989"/>
    </source>
</evidence>
<evidence type="ECO:0000313" key="7">
    <source>
        <dbReference type="EMBL" id="KAL3425102.1"/>
    </source>
</evidence>
<feature type="transmembrane region" description="Helical" evidence="5">
    <location>
        <begin position="20"/>
        <end position="38"/>
    </location>
</feature>
<name>A0ABR4PP39_9HELO</name>
<keyword evidence="4 5" id="KW-0472">Membrane</keyword>
<evidence type="ECO:0000256" key="2">
    <source>
        <dbReference type="ARBA" id="ARBA00022692"/>
    </source>
</evidence>
<comment type="subcellular location">
    <subcellularLocation>
        <location evidence="1">Mitochondrion</location>
    </subcellularLocation>
</comment>
<keyword evidence="8" id="KW-1185">Reference proteome</keyword>
<dbReference type="Proteomes" id="UP001629113">
    <property type="component" value="Unassembled WGS sequence"/>
</dbReference>
<dbReference type="EMBL" id="JBFCZG010000003">
    <property type="protein sequence ID" value="KAL3425102.1"/>
    <property type="molecule type" value="Genomic_DNA"/>
</dbReference>
<gene>
    <name evidence="7" type="ORF">PVAG01_04383</name>
</gene>
<comment type="caution">
    <text evidence="7">The sequence shown here is derived from an EMBL/GenBank/DDBJ whole genome shotgun (WGS) entry which is preliminary data.</text>
</comment>